<dbReference type="RefSeq" id="WP_162355620.1">
    <property type="nucleotide sequence ID" value="NZ_CP048209.1"/>
</dbReference>
<reference evidence="2 3" key="1">
    <citation type="submission" date="2020-01" db="EMBL/GenBank/DDBJ databases">
        <title>Paenibacillus sp. nov., isolated from tomato rhizosphere.</title>
        <authorList>
            <person name="Weon H.-Y."/>
            <person name="Lee S.A."/>
        </authorList>
    </citation>
    <scope>NUCLEOTIDE SEQUENCE [LARGE SCALE GENOMIC DNA]</scope>
    <source>
        <strain evidence="2 3">12200R-189</strain>
    </source>
</reference>
<keyword evidence="3" id="KW-1185">Reference proteome</keyword>
<accession>A0A6C0FW94</accession>
<dbReference type="EMBL" id="CP048209">
    <property type="protein sequence ID" value="QHT59554.1"/>
    <property type="molecule type" value="Genomic_DNA"/>
</dbReference>
<name>A0A6C0FW94_9BACL</name>
<dbReference type="AlphaFoldDB" id="A0A6C0FW94"/>
<dbReference type="Pfam" id="PF11181">
    <property type="entry name" value="YflT"/>
    <property type="match status" value="1"/>
</dbReference>
<protein>
    <recommendedName>
        <fullName evidence="1">General stress protein 17M-like domain-containing protein</fullName>
    </recommendedName>
</protein>
<dbReference type="InterPro" id="IPR025889">
    <property type="entry name" value="GSP17M-like_dom"/>
</dbReference>
<feature type="domain" description="General stress protein 17M-like" evidence="1">
    <location>
        <begin position="4"/>
        <end position="52"/>
    </location>
</feature>
<gene>
    <name evidence="2" type="ORF">GXP70_06035</name>
</gene>
<evidence type="ECO:0000313" key="3">
    <source>
        <dbReference type="Proteomes" id="UP000476064"/>
    </source>
</evidence>
<dbReference type="KEGG" id="plyc:GXP70_06035"/>
<evidence type="ECO:0000259" key="1">
    <source>
        <dbReference type="Pfam" id="PF11181"/>
    </source>
</evidence>
<evidence type="ECO:0000313" key="2">
    <source>
        <dbReference type="EMBL" id="QHT59554.1"/>
    </source>
</evidence>
<dbReference type="Proteomes" id="UP000476064">
    <property type="component" value="Chromosome"/>
</dbReference>
<sequence>MSYKVAIFETENDAIQAVQALEQAGFTKTELTVVAKDKEHSRRIESETNVHADELQDLSDARASVDQHGLGDPRIIAPMYASQGMGMSGTFTGGFAYPGTSFVMAGAFLDDDSGVNSMLSDLGVPGEDVDECRHALADGAIIVAAETGSDGTNGGPDLTRGGAAEAAFRSCGAARIL</sequence>
<organism evidence="2 3">
    <name type="scientific">Paenibacillus lycopersici</name>
    <dbReference type="NCBI Taxonomy" id="2704462"/>
    <lineage>
        <taxon>Bacteria</taxon>
        <taxon>Bacillati</taxon>
        <taxon>Bacillota</taxon>
        <taxon>Bacilli</taxon>
        <taxon>Bacillales</taxon>
        <taxon>Paenibacillaceae</taxon>
        <taxon>Paenibacillus</taxon>
    </lineage>
</organism>
<proteinExistence type="predicted"/>